<evidence type="ECO:0000313" key="3">
    <source>
        <dbReference type="Proteomes" id="UP000093000"/>
    </source>
</evidence>
<proteinExistence type="predicted"/>
<evidence type="ECO:0000313" key="2">
    <source>
        <dbReference type="EMBL" id="OBZ89029.1"/>
    </source>
</evidence>
<reference evidence="2 3" key="1">
    <citation type="submission" date="2016-03" db="EMBL/GenBank/DDBJ databases">
        <title>Choanephora cucurbitarum.</title>
        <authorList>
            <person name="Min B."/>
            <person name="Park H."/>
            <person name="Park J.-H."/>
            <person name="Shin H.-D."/>
            <person name="Choi I.-G."/>
        </authorList>
    </citation>
    <scope>NUCLEOTIDE SEQUENCE [LARGE SCALE GENOMIC DNA]</scope>
    <source>
        <strain evidence="2 3">KUS-F28377</strain>
    </source>
</reference>
<organism evidence="2 3">
    <name type="scientific">Choanephora cucurbitarum</name>
    <dbReference type="NCBI Taxonomy" id="101091"/>
    <lineage>
        <taxon>Eukaryota</taxon>
        <taxon>Fungi</taxon>
        <taxon>Fungi incertae sedis</taxon>
        <taxon>Mucoromycota</taxon>
        <taxon>Mucoromycotina</taxon>
        <taxon>Mucoromycetes</taxon>
        <taxon>Mucorales</taxon>
        <taxon>Mucorineae</taxon>
        <taxon>Choanephoraceae</taxon>
        <taxon>Choanephoroideae</taxon>
        <taxon>Choanephora</taxon>
    </lineage>
</organism>
<sequence length="65" mass="7459">MQSTPRRARMVKSSIPGTGVFSIIRKPVPVCPICKEKFSKNYVVKRHLVDRHSVPKDAVKQWILN</sequence>
<protein>
    <recommendedName>
        <fullName evidence="1">C2H2-type domain-containing protein</fullName>
    </recommendedName>
</protein>
<dbReference type="Proteomes" id="UP000093000">
    <property type="component" value="Unassembled WGS sequence"/>
</dbReference>
<evidence type="ECO:0000259" key="1">
    <source>
        <dbReference type="PROSITE" id="PS00028"/>
    </source>
</evidence>
<comment type="caution">
    <text evidence="2">The sequence shown here is derived from an EMBL/GenBank/DDBJ whole genome shotgun (WGS) entry which is preliminary data.</text>
</comment>
<name>A0A1C7NJR5_9FUNG</name>
<dbReference type="InterPro" id="IPR013087">
    <property type="entry name" value="Znf_C2H2_type"/>
</dbReference>
<dbReference type="InParanoid" id="A0A1C7NJR5"/>
<dbReference type="OrthoDB" id="40579at2759"/>
<dbReference type="EMBL" id="LUGH01000118">
    <property type="protein sequence ID" value="OBZ89029.1"/>
    <property type="molecule type" value="Genomic_DNA"/>
</dbReference>
<dbReference type="PROSITE" id="PS00028">
    <property type="entry name" value="ZINC_FINGER_C2H2_1"/>
    <property type="match status" value="1"/>
</dbReference>
<keyword evidence="3" id="KW-1185">Reference proteome</keyword>
<feature type="domain" description="C2H2-type" evidence="1">
    <location>
        <begin position="31"/>
        <end position="52"/>
    </location>
</feature>
<accession>A0A1C7NJR5</accession>
<dbReference type="AlphaFoldDB" id="A0A1C7NJR5"/>
<gene>
    <name evidence="2" type="ORF">A0J61_02937</name>
</gene>